<evidence type="ECO:0000313" key="1">
    <source>
        <dbReference type="EMBL" id="QYX31091.1"/>
    </source>
</evidence>
<sequence>MGILLHLETEINFIRDSISIYSRSQESGVRSQESEVKRRANLYLASLKDAILSDAILEGANLREAKFTI</sequence>
<organism evidence="1 2">
    <name type="scientific">Sphaerospermopsis torques-reginae ITEP-024</name>
    <dbReference type="NCBI Taxonomy" id="984208"/>
    <lineage>
        <taxon>Bacteria</taxon>
        <taxon>Bacillati</taxon>
        <taxon>Cyanobacteriota</taxon>
        <taxon>Cyanophyceae</taxon>
        <taxon>Nostocales</taxon>
        <taxon>Aphanizomenonaceae</taxon>
        <taxon>Sphaerospermopsis</taxon>
        <taxon>Sphaerospermopsis torques-reginae</taxon>
    </lineage>
</organism>
<dbReference type="EMBL" id="CP080598">
    <property type="protein sequence ID" value="QYX31091.1"/>
    <property type="molecule type" value="Genomic_DNA"/>
</dbReference>
<accession>A0ABX8WXD6</accession>
<dbReference type="Pfam" id="PF00805">
    <property type="entry name" value="Pentapeptide"/>
    <property type="match status" value="1"/>
</dbReference>
<reference evidence="1 2" key="1">
    <citation type="journal article" date="2022" name="J. Am. Chem. Soc.">
        <title>Biosynthesis of Guanitoxin Enables Global Environmental Detection in Freshwater Cyanobacteria.</title>
        <authorList>
            <person name="Lima S.T."/>
            <person name="Fallon T.R."/>
            <person name="Cordoza J.L."/>
            <person name="Chekan J.R."/>
            <person name="Delbaje E."/>
            <person name="Hopiavuori A.R."/>
            <person name="Alvarenga D.O."/>
            <person name="Wood S.M."/>
            <person name="Luhavaya H."/>
            <person name="Baumgartner J.T."/>
            <person name="Dorr F.A."/>
            <person name="Etchegaray A."/>
            <person name="Pinto E."/>
            <person name="McKinnie S.M.K."/>
            <person name="Fiore M.F."/>
            <person name="Moore B.S."/>
        </authorList>
    </citation>
    <scope>NUCLEOTIDE SEQUENCE [LARGE SCALE GENOMIC DNA]</scope>
    <source>
        <strain evidence="1 2">ITEP-024</strain>
    </source>
</reference>
<gene>
    <name evidence="1" type="ORF">K2F26_19920</name>
</gene>
<dbReference type="Proteomes" id="UP000826540">
    <property type="component" value="Chromosome"/>
</dbReference>
<proteinExistence type="predicted"/>
<name>A0ABX8WXD6_9CYAN</name>
<protein>
    <submittedName>
        <fullName evidence="1">Pentapeptide repeat-containing protein</fullName>
    </submittedName>
</protein>
<evidence type="ECO:0000313" key="2">
    <source>
        <dbReference type="Proteomes" id="UP000826540"/>
    </source>
</evidence>
<dbReference type="Gene3D" id="2.160.20.80">
    <property type="entry name" value="E3 ubiquitin-protein ligase SopA"/>
    <property type="match status" value="1"/>
</dbReference>
<dbReference type="SUPFAM" id="SSF141571">
    <property type="entry name" value="Pentapeptide repeat-like"/>
    <property type="match status" value="1"/>
</dbReference>
<dbReference type="InterPro" id="IPR001646">
    <property type="entry name" value="5peptide_repeat"/>
</dbReference>
<keyword evidence="2" id="KW-1185">Reference proteome</keyword>